<feature type="domain" description="CdaR GGDEF-like" evidence="3">
    <location>
        <begin position="179"/>
        <end position="292"/>
    </location>
</feature>
<dbReference type="EMBL" id="JAAGXA010000002">
    <property type="protein sequence ID" value="NEN77326.1"/>
    <property type="molecule type" value="Genomic_DNA"/>
</dbReference>
<dbReference type="Pfam" id="PF13556">
    <property type="entry name" value="HTH_30"/>
    <property type="match status" value="1"/>
</dbReference>
<evidence type="ECO:0000259" key="4">
    <source>
        <dbReference type="Pfam" id="PF25906"/>
    </source>
</evidence>
<accession>A0A6P0HFL2</accession>
<keyword evidence="6" id="KW-1185">Reference proteome</keyword>
<evidence type="ECO:0000313" key="6">
    <source>
        <dbReference type="Proteomes" id="UP000468687"/>
    </source>
</evidence>
<evidence type="ECO:0000256" key="1">
    <source>
        <dbReference type="ARBA" id="ARBA00006754"/>
    </source>
</evidence>
<evidence type="ECO:0000259" key="2">
    <source>
        <dbReference type="Pfam" id="PF13556"/>
    </source>
</evidence>
<evidence type="ECO:0000313" key="5">
    <source>
        <dbReference type="EMBL" id="NEN77326.1"/>
    </source>
</evidence>
<name>A0A6P0HFL2_9ACTN</name>
<evidence type="ECO:0000259" key="3">
    <source>
        <dbReference type="Pfam" id="PF17853"/>
    </source>
</evidence>
<feature type="domain" description="PucR C-terminal helix-turn-helix" evidence="2">
    <location>
        <begin position="346"/>
        <end position="404"/>
    </location>
</feature>
<dbReference type="Proteomes" id="UP000468687">
    <property type="component" value="Unassembled WGS sequence"/>
</dbReference>
<dbReference type="InterPro" id="IPR051448">
    <property type="entry name" value="CdaR-like_regulators"/>
</dbReference>
<organism evidence="5 6">
    <name type="scientific">Nocardioides zeae</name>
    <dbReference type="NCBI Taxonomy" id="1457234"/>
    <lineage>
        <taxon>Bacteria</taxon>
        <taxon>Bacillati</taxon>
        <taxon>Actinomycetota</taxon>
        <taxon>Actinomycetes</taxon>
        <taxon>Propionibacteriales</taxon>
        <taxon>Nocardioidaceae</taxon>
        <taxon>Nocardioides</taxon>
    </lineage>
</organism>
<dbReference type="Gene3D" id="1.10.10.2840">
    <property type="entry name" value="PucR C-terminal helix-turn-helix domain"/>
    <property type="match status" value="1"/>
</dbReference>
<dbReference type="PANTHER" id="PTHR33744">
    <property type="entry name" value="CARBOHYDRATE DIACID REGULATOR"/>
    <property type="match status" value="1"/>
</dbReference>
<dbReference type="InterPro" id="IPR042070">
    <property type="entry name" value="PucR_C-HTH_sf"/>
</dbReference>
<gene>
    <name evidence="5" type="ORF">G3T38_03450</name>
</gene>
<dbReference type="Pfam" id="PF17853">
    <property type="entry name" value="GGDEF_2"/>
    <property type="match status" value="1"/>
</dbReference>
<sequence>MTLPIRAEDAEAAARLTSAVRSVAPELALEIADEIQAKVASYAGHPEGRRHQLIEGAVAAAIEHLMAVAEGRPFANARVDDLFRQMGHGEAWEEGDLDATQAAFRVATQDAWRHLRDLARTHGLSAHALGVLGDRMFAYLDHLVEQTRIGYDVARRRLEADRGRARRRLLDALLRGVDGEALRSLASAAQWRVPERLVVLGLEHREVTVADEQSATLRQQVREVLAAGGVLDRVLVRPDGSGLVLLAPAPEVDEVVEVLEPLLEQTGHRVGLGWPVGPAELRDALRWVRKMLTLAGSGIVPDGPLLRCAEHRTQIWLHAEPLLRQGLVQDLLSPLLAETPNSREILSETLLAWLESRDSAPAIAARLGVHAQTVRYRWKRINELFGEDLHDPEFVVSLTMVLKASVPLWKAGDQRDFERFHRATG</sequence>
<dbReference type="RefSeq" id="WP_163770705.1">
    <property type="nucleotide sequence ID" value="NZ_JAAGXA010000002.1"/>
</dbReference>
<protein>
    <submittedName>
        <fullName evidence="5">PucR family transcriptional regulator</fullName>
    </submittedName>
</protein>
<dbReference type="InterPro" id="IPR041522">
    <property type="entry name" value="CdaR_GGDEF"/>
</dbReference>
<dbReference type="AlphaFoldDB" id="A0A6P0HFL2"/>
<feature type="domain" description="PucR-like N-terminal" evidence="4">
    <location>
        <begin position="14"/>
        <end position="174"/>
    </location>
</feature>
<dbReference type="InterPro" id="IPR058663">
    <property type="entry name" value="PucR-like_N"/>
</dbReference>
<dbReference type="PANTHER" id="PTHR33744:SF1">
    <property type="entry name" value="DNA-BINDING TRANSCRIPTIONAL ACTIVATOR ADER"/>
    <property type="match status" value="1"/>
</dbReference>
<comment type="similarity">
    <text evidence="1">Belongs to the CdaR family.</text>
</comment>
<dbReference type="Pfam" id="PF25906">
    <property type="entry name" value="PucR-like_N"/>
    <property type="match status" value="1"/>
</dbReference>
<dbReference type="InterPro" id="IPR025736">
    <property type="entry name" value="PucR_C-HTH_dom"/>
</dbReference>
<proteinExistence type="inferred from homology"/>
<comment type="caution">
    <text evidence="5">The sequence shown here is derived from an EMBL/GenBank/DDBJ whole genome shotgun (WGS) entry which is preliminary data.</text>
</comment>
<reference evidence="5 6" key="1">
    <citation type="journal article" date="2014" name="Int. J. Syst. Evol. Microbiol.">
        <title>Nocardioides zeae sp. nov., isolated from the stem of Zea mays.</title>
        <authorList>
            <person name="Glaeser S.P."/>
            <person name="McInroy J.A."/>
            <person name="Busse H.J."/>
            <person name="Kampfer P."/>
        </authorList>
    </citation>
    <scope>NUCLEOTIDE SEQUENCE [LARGE SCALE GENOMIC DNA]</scope>
    <source>
        <strain evidence="5 6">JCM 30728</strain>
    </source>
</reference>